<feature type="region of interest" description="Disordered" evidence="1">
    <location>
        <begin position="159"/>
        <end position="329"/>
    </location>
</feature>
<organism evidence="2 3">
    <name type="scientific">Botryotinia convoluta</name>
    <dbReference type="NCBI Taxonomy" id="54673"/>
    <lineage>
        <taxon>Eukaryota</taxon>
        <taxon>Fungi</taxon>
        <taxon>Dikarya</taxon>
        <taxon>Ascomycota</taxon>
        <taxon>Pezizomycotina</taxon>
        <taxon>Leotiomycetes</taxon>
        <taxon>Helotiales</taxon>
        <taxon>Sclerotiniaceae</taxon>
        <taxon>Botryotinia</taxon>
    </lineage>
</organism>
<evidence type="ECO:0000256" key="1">
    <source>
        <dbReference type="SAM" id="MobiDB-lite"/>
    </source>
</evidence>
<accession>A0A4Z1IVM9</accession>
<name>A0A4Z1IVM9_9HELO</name>
<dbReference type="OrthoDB" id="4161095at2759"/>
<keyword evidence="3" id="KW-1185">Reference proteome</keyword>
<comment type="caution">
    <text evidence="2">The sequence shown here is derived from an EMBL/GenBank/DDBJ whole genome shotgun (WGS) entry which is preliminary data.</text>
</comment>
<feature type="compositionally biased region" description="Basic and acidic residues" evidence="1">
    <location>
        <begin position="295"/>
        <end position="314"/>
    </location>
</feature>
<reference evidence="2 3" key="1">
    <citation type="submission" date="2017-12" db="EMBL/GenBank/DDBJ databases">
        <title>Comparative genomics of Botrytis spp.</title>
        <authorList>
            <person name="Valero-Jimenez C.A."/>
            <person name="Tapia P."/>
            <person name="Veloso J."/>
            <person name="Silva-Moreno E."/>
            <person name="Staats M."/>
            <person name="Valdes J.H."/>
            <person name="Van Kan J.A.L."/>
        </authorList>
    </citation>
    <scope>NUCLEOTIDE SEQUENCE [LARGE SCALE GENOMIC DNA]</scope>
    <source>
        <strain evidence="2 3">MUCL11595</strain>
    </source>
</reference>
<evidence type="ECO:0000313" key="3">
    <source>
        <dbReference type="Proteomes" id="UP000297527"/>
    </source>
</evidence>
<sequence length="329" mass="36128">MPLTLNTSASFALTSSTASGDDWGRAYQTKTTINKDGTTRTKRTQRLGEPIIEETRRWDGKGRRVLEDGSIYEKNGKGKGWVQVQGPTVKPIQNTNKGGSGRKGTILGMTCEPSKNVVGNGNGLGNNFGKGGVGKGTENWLNGIMARVANDALESRGKGRIVQEVESEEESEEDSEEEYTDSEEYTSGEYTSSEGEEEEEEEEVEEKEVEEKPKAKKSATTTKSKSKVGTPKQQTPKKEVGKKQKPTKKQLVQEEESSSEEESEDDEDDDGYVIEEITSSDGRESSSEEEEEEEEVKKPEPKKSAEKKSAEKPKGMPKGKNSKKSVAIP</sequence>
<feature type="compositionally biased region" description="Acidic residues" evidence="1">
    <location>
        <begin position="253"/>
        <end position="273"/>
    </location>
</feature>
<dbReference type="AlphaFoldDB" id="A0A4Z1IVM9"/>
<feature type="compositionally biased region" description="Acidic residues" evidence="1">
    <location>
        <begin position="165"/>
        <end position="186"/>
    </location>
</feature>
<protein>
    <submittedName>
        <fullName evidence="2">Uncharacterized protein</fullName>
    </submittedName>
</protein>
<proteinExistence type="predicted"/>
<feature type="compositionally biased region" description="Acidic residues" evidence="1">
    <location>
        <begin position="194"/>
        <end position="208"/>
    </location>
</feature>
<dbReference type="EMBL" id="PQXN01000002">
    <property type="protein sequence ID" value="TGO65451.1"/>
    <property type="molecule type" value="Genomic_DNA"/>
</dbReference>
<dbReference type="Proteomes" id="UP000297527">
    <property type="component" value="Unassembled WGS sequence"/>
</dbReference>
<gene>
    <name evidence="2" type="ORF">BCON_0002g00330</name>
</gene>
<evidence type="ECO:0000313" key="2">
    <source>
        <dbReference type="EMBL" id="TGO65451.1"/>
    </source>
</evidence>